<dbReference type="AlphaFoldDB" id="A0A0T9QX24"/>
<evidence type="ECO:0000256" key="2">
    <source>
        <dbReference type="SAM" id="Phobius"/>
    </source>
</evidence>
<evidence type="ECO:0000256" key="1">
    <source>
        <dbReference type="SAM" id="MobiDB-lite"/>
    </source>
</evidence>
<reference evidence="3" key="1">
    <citation type="submission" date="2015-03" db="EMBL/GenBank/DDBJ databases">
        <authorList>
            <person name="Murphy D."/>
        </authorList>
    </citation>
    <scope>NUCLEOTIDE SEQUENCE [LARGE SCALE GENOMIC DNA]</scope>
    <source>
        <strain evidence="3">A125KOH2</strain>
    </source>
</reference>
<keyword evidence="5" id="KW-1185">Reference proteome</keyword>
<dbReference type="Proteomes" id="UP000045840">
    <property type="component" value="Unassembled WGS sequence"/>
</dbReference>
<dbReference type="EMBL" id="CWJL01000029">
    <property type="protein sequence ID" value="CRY68966.1"/>
    <property type="molecule type" value="Genomic_DNA"/>
</dbReference>
<sequence length="266" mass="29306">MKQEKPDIFDLNAPEIHPDNGENDDTLYNDAPDSDDEAASVVLEETPPKRWFGLGKVECIGLAIFILLGGIYIVWPQSQDTGAAPQFVERKSLPEPVNQTEWSSAYQSNTSPDMPVRSSSVFSDPLTSFKKDMAAVLESRRVYAEENREAIQAISDRLDASDKQVKVLEQQLGDMAIRLESVRSQPATQAKASVTSTPTVTKSVARSTPRVSTSGYSINTLWQGMAWVSHQGSTYAVREGDTLGNVLIKRIDSDKRQIETSAGIIR</sequence>
<feature type="compositionally biased region" description="Acidic residues" evidence="1">
    <location>
        <begin position="21"/>
        <end position="34"/>
    </location>
</feature>
<dbReference type="EMBL" id="CQAZ01000040">
    <property type="protein sequence ID" value="CNI32107.1"/>
    <property type="molecule type" value="Genomic_DNA"/>
</dbReference>
<dbReference type="InterPro" id="IPR049608">
    <property type="entry name" value="TraP-like"/>
</dbReference>
<feature type="transmembrane region" description="Helical" evidence="2">
    <location>
        <begin position="57"/>
        <end position="75"/>
    </location>
</feature>
<dbReference type="Proteomes" id="UP000044625">
    <property type="component" value="Unassembled WGS sequence"/>
</dbReference>
<keyword evidence="2" id="KW-1133">Transmembrane helix</keyword>
<feature type="region of interest" description="Disordered" evidence="1">
    <location>
        <begin position="1"/>
        <end position="34"/>
    </location>
</feature>
<organism evidence="3 6">
    <name type="scientific">Yersinia pekkanenii</name>
    <dbReference type="NCBI Taxonomy" id="1288385"/>
    <lineage>
        <taxon>Bacteria</taxon>
        <taxon>Pseudomonadati</taxon>
        <taxon>Pseudomonadota</taxon>
        <taxon>Gammaproteobacteria</taxon>
        <taxon>Enterobacterales</taxon>
        <taxon>Yersiniaceae</taxon>
        <taxon>Yersinia</taxon>
    </lineage>
</organism>
<dbReference type="RefSeq" id="WP_012606345.1">
    <property type="nucleotide sequence ID" value="NZ_CAWMMU010000029.1"/>
</dbReference>
<evidence type="ECO:0000313" key="3">
    <source>
        <dbReference type="EMBL" id="CNI32107.1"/>
    </source>
</evidence>
<evidence type="ECO:0000313" key="6">
    <source>
        <dbReference type="Proteomes" id="UP000045840"/>
    </source>
</evidence>
<keyword evidence="2" id="KW-0472">Membrane</keyword>
<name>A0A0T9QX24_9GAMM</name>
<reference evidence="6" key="3">
    <citation type="submission" date="2015-03" db="EMBL/GenBank/DDBJ databases">
        <authorList>
            <consortium name="Pathogen Informatics"/>
        </authorList>
    </citation>
    <scope>NUCLEOTIDE SEQUENCE [LARGE SCALE GENOMIC DNA]</scope>
    <source>
        <strain evidence="6">A125KOH2</strain>
    </source>
</reference>
<reference evidence="4 5" key="2">
    <citation type="submission" date="2015-03" db="EMBL/GenBank/DDBJ databases">
        <authorList>
            <consortium name="Pathogen Informatics"/>
            <person name="Murphy D."/>
        </authorList>
    </citation>
    <scope>NUCLEOTIDE SEQUENCE [LARGE SCALE GENOMIC DNA]</scope>
    <source>
        <strain evidence="4">Type strain: CIP110230</strain>
        <strain evidence="5">type strain: CIP110230</strain>
    </source>
</reference>
<proteinExistence type="predicted"/>
<protein>
    <recommendedName>
        <fullName evidence="7">TraP protein</fullName>
    </recommendedName>
</protein>
<gene>
    <name evidence="3" type="ORF">ERS008529_03690</name>
    <name evidence="4" type="ORF">ERS137968_04098</name>
</gene>
<dbReference type="STRING" id="1288385.ERS137968_04098"/>
<accession>A0A0T9QX24</accession>
<dbReference type="NCBIfam" id="NF033885">
    <property type="entry name" value="conj_TraP_IncI1"/>
    <property type="match status" value="1"/>
</dbReference>
<evidence type="ECO:0008006" key="7">
    <source>
        <dbReference type="Google" id="ProtNLM"/>
    </source>
</evidence>
<evidence type="ECO:0000313" key="5">
    <source>
        <dbReference type="Proteomes" id="UP000044625"/>
    </source>
</evidence>
<dbReference type="OrthoDB" id="6507272at2"/>
<keyword evidence="2" id="KW-0812">Transmembrane</keyword>
<evidence type="ECO:0000313" key="4">
    <source>
        <dbReference type="EMBL" id="CRY68966.1"/>
    </source>
</evidence>